<dbReference type="SUPFAM" id="SSF68906">
    <property type="entry name" value="SAP domain"/>
    <property type="match status" value="1"/>
</dbReference>
<organism evidence="2 3">
    <name type="scientific">Prorocentrum cordatum</name>
    <dbReference type="NCBI Taxonomy" id="2364126"/>
    <lineage>
        <taxon>Eukaryota</taxon>
        <taxon>Sar</taxon>
        <taxon>Alveolata</taxon>
        <taxon>Dinophyceae</taxon>
        <taxon>Prorocentrales</taxon>
        <taxon>Prorocentraceae</taxon>
        <taxon>Prorocentrum</taxon>
    </lineage>
</organism>
<gene>
    <name evidence="2" type="ORF">PCOR1329_LOCUS71791</name>
</gene>
<reference evidence="2" key="1">
    <citation type="submission" date="2023-10" db="EMBL/GenBank/DDBJ databases">
        <authorList>
            <person name="Chen Y."/>
            <person name="Shah S."/>
            <person name="Dougan E. K."/>
            <person name="Thang M."/>
            <person name="Chan C."/>
        </authorList>
    </citation>
    <scope>NUCLEOTIDE SEQUENCE [LARGE SCALE GENOMIC DNA]</scope>
</reference>
<comment type="caution">
    <text evidence="2">The sequence shown here is derived from an EMBL/GenBank/DDBJ whole genome shotgun (WGS) entry which is preliminary data.</text>
</comment>
<sequence length="218" mass="23043">MLWSITSPLPRAAPRLFVPRPLPGVQRFKKHLPADLAGIDGLAALRQEDREAVEQLLLACRGEAEVPAAPAGPEPEETPAKGSKKRKAKEGGADESAGGAPVKAPKASPVLTAEQSAAVAEAKAKLAGKNAAWLGAALAKNGMPKSGRKDELVDRVAECLALGVPPECSQCGKRKLSWSRATGKYSCPGYFDDETKAFKRCKGPADGAEVRRTPWEEL</sequence>
<feature type="region of interest" description="Disordered" evidence="1">
    <location>
        <begin position="67"/>
        <end position="109"/>
    </location>
</feature>
<evidence type="ECO:0000313" key="3">
    <source>
        <dbReference type="Proteomes" id="UP001189429"/>
    </source>
</evidence>
<evidence type="ECO:0000313" key="2">
    <source>
        <dbReference type="EMBL" id="CAK0892048.1"/>
    </source>
</evidence>
<dbReference type="InterPro" id="IPR036361">
    <property type="entry name" value="SAP_dom_sf"/>
</dbReference>
<name>A0ABN9X085_9DINO</name>
<accession>A0ABN9X085</accession>
<dbReference type="EMBL" id="CAUYUJ010019554">
    <property type="protein sequence ID" value="CAK0892048.1"/>
    <property type="molecule type" value="Genomic_DNA"/>
</dbReference>
<evidence type="ECO:0000256" key="1">
    <source>
        <dbReference type="SAM" id="MobiDB-lite"/>
    </source>
</evidence>
<dbReference type="Gene3D" id="3.90.640.80">
    <property type="match status" value="1"/>
</dbReference>
<dbReference type="SMART" id="SM01335">
    <property type="entry name" value="PADR1"/>
    <property type="match status" value="1"/>
</dbReference>
<dbReference type="Proteomes" id="UP001189429">
    <property type="component" value="Unassembled WGS sequence"/>
</dbReference>
<keyword evidence="3" id="KW-1185">Reference proteome</keyword>
<protein>
    <recommendedName>
        <fullName evidence="4">SAP domain-containing protein</fullName>
    </recommendedName>
</protein>
<proteinExistence type="predicted"/>
<evidence type="ECO:0008006" key="4">
    <source>
        <dbReference type="Google" id="ProtNLM"/>
    </source>
</evidence>